<dbReference type="InterPro" id="IPR001041">
    <property type="entry name" value="2Fe-2S_ferredoxin-type"/>
</dbReference>
<dbReference type="SUPFAM" id="SSF52343">
    <property type="entry name" value="Ferredoxin reductase-like, C-terminal NADP-linked domain"/>
    <property type="match status" value="1"/>
</dbReference>
<dbReference type="CDD" id="cd00207">
    <property type="entry name" value="fer2"/>
    <property type="match status" value="1"/>
</dbReference>
<evidence type="ECO:0000313" key="3">
    <source>
        <dbReference type="EMBL" id="GHO58406.1"/>
    </source>
</evidence>
<dbReference type="InterPro" id="IPR039261">
    <property type="entry name" value="FNR_nucleotide-bd"/>
</dbReference>
<dbReference type="Pfam" id="PF03473">
    <property type="entry name" value="MOSC"/>
    <property type="match status" value="1"/>
</dbReference>
<keyword evidence="4" id="KW-1185">Reference proteome</keyword>
<dbReference type="RefSeq" id="WP_201374702.1">
    <property type="nucleotide sequence ID" value="NZ_BNJG01000003.1"/>
</dbReference>
<dbReference type="InterPro" id="IPR005302">
    <property type="entry name" value="MoCF_Sase_C"/>
</dbReference>
<proteinExistence type="predicted"/>
<sequence length="588" mass="64586">MPRLLSVNVGLPRDIAWRGEMVRTAVWKKPVQGRRMVRRLNIDGDGQGDLAGHGGEQRAVFVYQIESYHYWERQLNRNDFVFGQFGENFTVEGLSDEEVCIGDQYQIGGALFEVTQPRVTCYRVGIRMNNPQMPALLVSHKKPGFYLRVLQEGEVEAGNKIVKVADGPEHMTVEEIDAMLYLGRHSREQLERALRLPALSPGWRTSFQALLEQALSEKTASGNPGLTQVSGPPPAWPGFRPMRVSRMERESRSIVSLVFESADEHPLAAALPGQFVVLRLRPRPDSPPLLRNYSLSDAPSVDHYRVSVKQEANGAASTYVHTQVHVGDVLEVSAPRGAFTLRQSKSPVVLLSAGVGATPMMAMLHTLAAEASPRDVWWLFGARNHDEHPFAQEARRSLTTLPHSHSYILYSRPGQEDRPGLDFDAPGHLSVTVLKALGVPREADFYLCGPAAFLQDLTTGLVAWGITTDHVYTEIFGPTPSSTPGVVYTRPSLPPHPPAGSSGMGPLVSFARSGLSVHWVPAFQSLLELAEACDVPVRWSCRTGVCHSCESGLIAGSASYQPEPLERPAEGTLLICCSQPEGEIMLDL</sequence>
<comment type="caution">
    <text evidence="3">The sequence shown here is derived from an EMBL/GenBank/DDBJ whole genome shotgun (WGS) entry which is preliminary data.</text>
</comment>
<name>A0ABQ3UZT6_9CHLR</name>
<dbReference type="Pfam" id="PF00175">
    <property type="entry name" value="NAD_binding_1"/>
    <property type="match status" value="1"/>
</dbReference>
<dbReference type="CDD" id="cd06184">
    <property type="entry name" value="flavohem_like_fad_nad_binding"/>
    <property type="match status" value="1"/>
</dbReference>
<gene>
    <name evidence="3" type="ORF">KSB_68810</name>
</gene>
<dbReference type="Pfam" id="PF00970">
    <property type="entry name" value="FAD_binding_6"/>
    <property type="match status" value="1"/>
</dbReference>
<dbReference type="SUPFAM" id="SSF54292">
    <property type="entry name" value="2Fe-2S ferredoxin-like"/>
    <property type="match status" value="1"/>
</dbReference>
<evidence type="ECO:0000259" key="2">
    <source>
        <dbReference type="PROSITE" id="PS51384"/>
    </source>
</evidence>
<dbReference type="InterPro" id="IPR036010">
    <property type="entry name" value="2Fe-2S_ferredoxin-like_sf"/>
</dbReference>
<dbReference type="PRINTS" id="PR00409">
    <property type="entry name" value="PHDIOXRDTASE"/>
</dbReference>
<dbReference type="EMBL" id="BNJG01000003">
    <property type="protein sequence ID" value="GHO58406.1"/>
    <property type="molecule type" value="Genomic_DNA"/>
</dbReference>
<dbReference type="Gene3D" id="3.40.50.80">
    <property type="entry name" value="Nucleotide-binding domain of ferredoxin-NADP reductase (FNR) module"/>
    <property type="match status" value="1"/>
</dbReference>
<dbReference type="Gene3D" id="2.40.33.20">
    <property type="entry name" value="PK beta-barrel domain-like"/>
    <property type="match status" value="1"/>
</dbReference>
<feature type="domain" description="FAD-binding FR-type" evidence="2">
    <location>
        <begin position="237"/>
        <end position="342"/>
    </location>
</feature>
<dbReference type="Pfam" id="PF03475">
    <property type="entry name" value="YiiM_3-alpha"/>
    <property type="match status" value="1"/>
</dbReference>
<reference evidence="3 4" key="1">
    <citation type="journal article" date="2021" name="Int. J. Syst. Evol. Microbiol.">
        <title>Reticulibacter mediterranei gen. nov., sp. nov., within the new family Reticulibacteraceae fam. nov., and Ktedonospora formicarum gen. nov., sp. nov., Ktedonobacter robiniae sp. nov., Dictyobacter formicarum sp. nov. and Dictyobacter arantiisoli sp. nov., belonging to the class Ktedonobacteria.</title>
        <authorList>
            <person name="Yabe S."/>
            <person name="Zheng Y."/>
            <person name="Wang C.M."/>
            <person name="Sakai Y."/>
            <person name="Abe K."/>
            <person name="Yokota A."/>
            <person name="Donadio S."/>
            <person name="Cavaletti L."/>
            <person name="Monciardini P."/>
        </authorList>
    </citation>
    <scope>NUCLEOTIDE SEQUENCE [LARGE SCALE GENOMIC DNA]</scope>
    <source>
        <strain evidence="3 4">SOSP1-30</strain>
    </source>
</reference>
<dbReference type="Pfam" id="PF00111">
    <property type="entry name" value="Fer2"/>
    <property type="match status" value="1"/>
</dbReference>
<dbReference type="PANTHER" id="PTHR30212">
    <property type="entry name" value="PROTEIN YIIM"/>
    <property type="match status" value="1"/>
</dbReference>
<dbReference type="SUPFAM" id="SSF50800">
    <property type="entry name" value="PK beta-barrel domain-like"/>
    <property type="match status" value="1"/>
</dbReference>
<dbReference type="PANTHER" id="PTHR30212:SF2">
    <property type="entry name" value="PROTEIN YIIM"/>
    <property type="match status" value="1"/>
</dbReference>
<evidence type="ECO:0000259" key="1">
    <source>
        <dbReference type="PROSITE" id="PS51340"/>
    </source>
</evidence>
<dbReference type="InterPro" id="IPR012675">
    <property type="entry name" value="Beta-grasp_dom_sf"/>
</dbReference>
<dbReference type="InterPro" id="IPR011037">
    <property type="entry name" value="Pyrv_Knase-like_insert_dom_sf"/>
</dbReference>
<dbReference type="InterPro" id="IPR017927">
    <property type="entry name" value="FAD-bd_FR_type"/>
</dbReference>
<dbReference type="PROSITE" id="PS51340">
    <property type="entry name" value="MOSC"/>
    <property type="match status" value="1"/>
</dbReference>
<dbReference type="InterPro" id="IPR008333">
    <property type="entry name" value="Cbr1-like_FAD-bd_dom"/>
</dbReference>
<dbReference type="Proteomes" id="UP000654345">
    <property type="component" value="Unassembled WGS sequence"/>
</dbReference>
<accession>A0ABQ3UZT6</accession>
<feature type="domain" description="MOSC" evidence="1">
    <location>
        <begin position="29"/>
        <end position="164"/>
    </location>
</feature>
<organism evidence="3 4">
    <name type="scientific">Ktedonobacter robiniae</name>
    <dbReference type="NCBI Taxonomy" id="2778365"/>
    <lineage>
        <taxon>Bacteria</taxon>
        <taxon>Bacillati</taxon>
        <taxon>Chloroflexota</taxon>
        <taxon>Ktedonobacteria</taxon>
        <taxon>Ktedonobacterales</taxon>
        <taxon>Ktedonobacteraceae</taxon>
        <taxon>Ktedonobacter</taxon>
    </lineage>
</organism>
<dbReference type="Gene3D" id="3.10.20.30">
    <property type="match status" value="1"/>
</dbReference>
<dbReference type="InterPro" id="IPR052353">
    <property type="entry name" value="Benzoxazolinone_Detox_Enz"/>
</dbReference>
<dbReference type="InterPro" id="IPR017938">
    <property type="entry name" value="Riboflavin_synthase-like_b-brl"/>
</dbReference>
<protein>
    <submittedName>
        <fullName evidence="3">Sulfurase</fullName>
    </submittedName>
</protein>
<dbReference type="InterPro" id="IPR005163">
    <property type="entry name" value="Tri_helical_YiiM-like"/>
</dbReference>
<dbReference type="SUPFAM" id="SSF63380">
    <property type="entry name" value="Riboflavin synthase domain-like"/>
    <property type="match status" value="1"/>
</dbReference>
<dbReference type="PROSITE" id="PS51384">
    <property type="entry name" value="FAD_FR"/>
    <property type="match status" value="1"/>
</dbReference>
<dbReference type="InterPro" id="IPR001433">
    <property type="entry name" value="OxRdtase_FAD/NAD-bd"/>
</dbReference>
<evidence type="ECO:0000313" key="4">
    <source>
        <dbReference type="Proteomes" id="UP000654345"/>
    </source>
</evidence>
<dbReference type="Gene3D" id="2.40.30.10">
    <property type="entry name" value="Translation factors"/>
    <property type="match status" value="1"/>
</dbReference>